<evidence type="ECO:0000313" key="3">
    <source>
        <dbReference type="Proteomes" id="UP001604335"/>
    </source>
</evidence>
<feature type="transmembrane region" description="Helical" evidence="1">
    <location>
        <begin position="85"/>
        <end position="108"/>
    </location>
</feature>
<dbReference type="Proteomes" id="UP001604335">
    <property type="component" value="Unassembled WGS sequence"/>
</dbReference>
<comment type="caution">
    <text evidence="2">The sequence shown here is derived from an EMBL/GenBank/DDBJ whole genome shotgun (WGS) entry which is preliminary data.</text>
</comment>
<keyword evidence="1" id="KW-1133">Transmembrane helix</keyword>
<keyword evidence="3" id="KW-1185">Reference proteome</keyword>
<keyword evidence="1" id="KW-0812">Transmembrane</keyword>
<feature type="transmembrane region" description="Helical" evidence="1">
    <location>
        <begin position="30"/>
        <end position="53"/>
    </location>
</feature>
<keyword evidence="1" id="KW-0472">Membrane</keyword>
<evidence type="ECO:0000256" key="1">
    <source>
        <dbReference type="SAM" id="Phobius"/>
    </source>
</evidence>
<reference evidence="3" key="1">
    <citation type="journal article" date="2024" name="Algal Res.">
        <title>Biochemical, toxicological and genomic investigation of a high-biomass producing Limnothrix strain isolated from Italian shallow drinking water reservoir.</title>
        <authorList>
            <person name="Simonazzi M."/>
            <person name="Shishido T.K."/>
            <person name="Delbaje E."/>
            <person name="Wahlsten M."/>
            <person name="Fewer D.P."/>
            <person name="Sivonen K."/>
            <person name="Pezzolesi L."/>
            <person name="Pistocchi R."/>
        </authorList>
    </citation>
    <scope>NUCLEOTIDE SEQUENCE [LARGE SCALE GENOMIC DNA]</scope>
    <source>
        <strain evidence="3">LRLZ20PSL1</strain>
    </source>
</reference>
<accession>A0ABW7CBZ9</accession>
<gene>
    <name evidence="2" type="ORF">VPK24_12970</name>
</gene>
<name>A0ABW7CBZ9_9CYAN</name>
<protein>
    <submittedName>
        <fullName evidence="2">Uncharacterized protein</fullName>
    </submittedName>
</protein>
<evidence type="ECO:0000313" key="2">
    <source>
        <dbReference type="EMBL" id="MFG3818556.1"/>
    </source>
</evidence>
<proteinExistence type="predicted"/>
<organism evidence="2 3">
    <name type="scientific">Limnothrix redekei LRLZ20PSL1</name>
    <dbReference type="NCBI Taxonomy" id="3112953"/>
    <lineage>
        <taxon>Bacteria</taxon>
        <taxon>Bacillati</taxon>
        <taxon>Cyanobacteriota</taxon>
        <taxon>Cyanophyceae</taxon>
        <taxon>Pseudanabaenales</taxon>
        <taxon>Pseudanabaenaceae</taxon>
        <taxon>Limnothrix</taxon>
    </lineage>
</organism>
<sequence length="115" mass="12943">MRHPMDYETSSQPPVNSTGRRRWLRFDRRSSWVSTLLWAVIGCLVVFLLGSLAQGAMAGGPSLAHPTLFAAQFETPDFMGQIQRFWSHFVQTGQIWALLIGLVLGYIIRQATTYG</sequence>
<dbReference type="EMBL" id="JAZAQF010000078">
    <property type="protein sequence ID" value="MFG3818556.1"/>
    <property type="molecule type" value="Genomic_DNA"/>
</dbReference>